<accession>A0AC61R8H2</accession>
<keyword evidence="1" id="KW-0378">Hydrolase</keyword>
<name>A0AC61R8H2_9FIRM</name>
<organism evidence="1 2">
    <name type="scientific">Dubosiella muris</name>
    <dbReference type="NCBI Taxonomy" id="3038133"/>
    <lineage>
        <taxon>Bacteria</taxon>
        <taxon>Bacillati</taxon>
        <taxon>Bacillota</taxon>
        <taxon>Erysipelotrichia</taxon>
        <taxon>Erysipelotrichales</taxon>
        <taxon>Erysipelotrichaceae</taxon>
        <taxon>Dubosiella</taxon>
    </lineage>
</organism>
<dbReference type="Proteomes" id="UP000308836">
    <property type="component" value="Unassembled WGS sequence"/>
</dbReference>
<proteinExistence type="predicted"/>
<evidence type="ECO:0000313" key="1">
    <source>
        <dbReference type="EMBL" id="TGY66600.1"/>
    </source>
</evidence>
<keyword evidence="2" id="KW-1185">Reference proteome</keyword>
<reference evidence="1" key="1">
    <citation type="submission" date="2019-04" db="EMBL/GenBank/DDBJ databases">
        <title>Microbes associate with the intestines of laboratory mice.</title>
        <authorList>
            <person name="Navarre W."/>
            <person name="Wong E."/>
            <person name="Huang K."/>
            <person name="Tropini C."/>
            <person name="Ng K."/>
            <person name="Yu B."/>
        </authorList>
    </citation>
    <scope>NUCLEOTIDE SEQUENCE</scope>
    <source>
        <strain evidence="1">NM09_H32</strain>
    </source>
</reference>
<gene>
    <name evidence="1" type="ORF">E5336_03470</name>
</gene>
<evidence type="ECO:0000313" key="2">
    <source>
        <dbReference type="Proteomes" id="UP000308836"/>
    </source>
</evidence>
<protein>
    <submittedName>
        <fullName evidence="1">HAD-IIB family hydrolase</fullName>
    </submittedName>
</protein>
<dbReference type="EMBL" id="SRYG01000005">
    <property type="protein sequence ID" value="TGY66600.1"/>
    <property type="molecule type" value="Genomic_DNA"/>
</dbReference>
<comment type="caution">
    <text evidence="1">The sequence shown here is derived from an EMBL/GenBank/DDBJ whole genome shotgun (WGS) entry which is preliminary data.</text>
</comment>
<sequence length="275" mass="30407">MIRLFASDLDGTLLNAHHQFDERIVDGIRRLLAEGAAFAIATGRGNKQCAIPEIESDVYKICMNGALILDKNDAVLAMSCVPKPVLARLLDELPEYAFDFVTPDKTYTRYSKETYFTRKVDTSADALWKERFMRDFLPRIQFAATKQQILDADVCKINLRVDPGMDTRHLDAFLAVHEKEIANAPSGSGLYELTAHGVNKGQAVLRLGNRLGIDPDEIAVYGDGGNDLEMLGLFEHAYAPANASETAKQKAKDVIGPSDQYSVITHMQKTLGIES</sequence>